<dbReference type="OrthoDB" id="598113at2"/>
<reference evidence="2 3" key="1">
    <citation type="submission" date="2019-07" db="EMBL/GenBank/DDBJ databases">
        <title>Reinekea sp. strain SSH23 genome sequencing and assembly.</title>
        <authorList>
            <person name="Kim I."/>
        </authorList>
    </citation>
    <scope>NUCLEOTIDE SEQUENCE [LARGE SCALE GENOMIC DNA]</scope>
    <source>
        <strain evidence="2 3">SSH23</strain>
    </source>
</reference>
<gene>
    <name evidence="2" type="ORF">FME95_00360</name>
</gene>
<dbReference type="PANTHER" id="PTHR33525">
    <property type="match status" value="1"/>
</dbReference>
<dbReference type="SUPFAM" id="SSF109604">
    <property type="entry name" value="HD-domain/PDEase-like"/>
    <property type="match status" value="1"/>
</dbReference>
<dbReference type="InterPro" id="IPR052340">
    <property type="entry name" value="RNase_Y/CdgJ"/>
</dbReference>
<dbReference type="PANTHER" id="PTHR33525:SF3">
    <property type="entry name" value="RIBONUCLEASE Y"/>
    <property type="match status" value="1"/>
</dbReference>
<dbReference type="EMBL" id="VKAD01000001">
    <property type="protein sequence ID" value="TXR53068.1"/>
    <property type="molecule type" value="Genomic_DNA"/>
</dbReference>
<protein>
    <submittedName>
        <fullName evidence="2">HDOD domain-containing protein</fullName>
    </submittedName>
</protein>
<dbReference type="AlphaFoldDB" id="A0A5C8Z754"/>
<evidence type="ECO:0000259" key="1">
    <source>
        <dbReference type="PROSITE" id="PS51833"/>
    </source>
</evidence>
<keyword evidence="3" id="KW-1185">Reference proteome</keyword>
<dbReference type="PROSITE" id="PS51833">
    <property type="entry name" value="HDOD"/>
    <property type="match status" value="1"/>
</dbReference>
<sequence>MSDIVDTVLDDLVKLLKKDQIKLPSLPEVAMQVKEIAENKTSTVFQLNEAISGDPALSARLIQIVNSPLFRAAQDVKDLPMAISRLGITYSSNLAIGLAMEQMFKANNKMVEMRMRELWLLITQVSSWASVLAIHTKSIPPDEAMLAGLVHRIGALPVLTYAEMKSELIDHNGVLGRVIDRIHGPLGTAILERWDFTENLTQVPKLYRKIDRKIEKPDYAGIITLANLVNARHKNMGWGNVDWQTVPMFKTFGLPDDKEDILWEELADKVNEQSSWRM</sequence>
<organism evidence="2 3">
    <name type="scientific">Reinekea thalattae</name>
    <dbReference type="NCBI Taxonomy" id="2593301"/>
    <lineage>
        <taxon>Bacteria</taxon>
        <taxon>Pseudomonadati</taxon>
        <taxon>Pseudomonadota</taxon>
        <taxon>Gammaproteobacteria</taxon>
        <taxon>Oceanospirillales</taxon>
        <taxon>Saccharospirillaceae</taxon>
        <taxon>Reinekea</taxon>
    </lineage>
</organism>
<proteinExistence type="predicted"/>
<dbReference type="InterPro" id="IPR013976">
    <property type="entry name" value="HDOD"/>
</dbReference>
<dbReference type="RefSeq" id="WP_147711967.1">
    <property type="nucleotide sequence ID" value="NZ_VKAD01000001.1"/>
</dbReference>
<dbReference type="Proteomes" id="UP000321764">
    <property type="component" value="Unassembled WGS sequence"/>
</dbReference>
<evidence type="ECO:0000313" key="3">
    <source>
        <dbReference type="Proteomes" id="UP000321764"/>
    </source>
</evidence>
<accession>A0A5C8Z754</accession>
<feature type="domain" description="HDOD" evidence="1">
    <location>
        <begin position="23"/>
        <end position="210"/>
    </location>
</feature>
<name>A0A5C8Z754_9GAMM</name>
<evidence type="ECO:0000313" key="2">
    <source>
        <dbReference type="EMBL" id="TXR53068.1"/>
    </source>
</evidence>
<dbReference type="Pfam" id="PF08668">
    <property type="entry name" value="HDOD"/>
    <property type="match status" value="1"/>
</dbReference>
<dbReference type="Gene3D" id="1.10.3210.10">
    <property type="entry name" value="Hypothetical protein af1432"/>
    <property type="match status" value="1"/>
</dbReference>
<comment type="caution">
    <text evidence="2">The sequence shown here is derived from an EMBL/GenBank/DDBJ whole genome shotgun (WGS) entry which is preliminary data.</text>
</comment>